<dbReference type="InterPro" id="IPR025274">
    <property type="entry name" value="DUF4070"/>
</dbReference>
<protein>
    <submittedName>
        <fullName evidence="7">Radical SAM domain protein</fullName>
    </submittedName>
</protein>
<dbReference type="GO" id="GO:0031419">
    <property type="term" value="F:cobalamin binding"/>
    <property type="evidence" value="ECO:0007669"/>
    <property type="project" value="InterPro"/>
</dbReference>
<organism evidence="7 8">
    <name type="scientific">Kosmotoga olearia (strain ATCC BAA-1733 / DSM 21960 / TBF 19.5.1)</name>
    <dbReference type="NCBI Taxonomy" id="521045"/>
    <lineage>
        <taxon>Bacteria</taxon>
        <taxon>Thermotogati</taxon>
        <taxon>Thermotogota</taxon>
        <taxon>Thermotogae</taxon>
        <taxon>Kosmotogales</taxon>
        <taxon>Kosmotogaceae</taxon>
        <taxon>Kosmotoga</taxon>
    </lineage>
</organism>
<dbReference type="AlphaFoldDB" id="C5CDX8"/>
<dbReference type="InterPro" id="IPR006158">
    <property type="entry name" value="Cobalamin-bd"/>
</dbReference>
<dbReference type="InterPro" id="IPR051198">
    <property type="entry name" value="BchE-like"/>
</dbReference>
<dbReference type="InterPro" id="IPR058240">
    <property type="entry name" value="rSAM_sf"/>
</dbReference>
<dbReference type="GO" id="GO:0046872">
    <property type="term" value="F:metal ion binding"/>
    <property type="evidence" value="ECO:0007669"/>
    <property type="project" value="UniProtKB-KW"/>
</dbReference>
<dbReference type="SFLD" id="SFLDG01082">
    <property type="entry name" value="B12-binding_domain_containing"/>
    <property type="match status" value="1"/>
</dbReference>
<dbReference type="GO" id="GO:0051539">
    <property type="term" value="F:4 iron, 4 sulfur cluster binding"/>
    <property type="evidence" value="ECO:0007669"/>
    <property type="project" value="UniProtKB-KW"/>
</dbReference>
<accession>C5CDX8</accession>
<evidence type="ECO:0000256" key="2">
    <source>
        <dbReference type="ARBA" id="ARBA00022691"/>
    </source>
</evidence>
<dbReference type="SFLD" id="SFLDS00029">
    <property type="entry name" value="Radical_SAM"/>
    <property type="match status" value="1"/>
</dbReference>
<evidence type="ECO:0000256" key="5">
    <source>
        <dbReference type="ARBA" id="ARBA00023014"/>
    </source>
</evidence>
<dbReference type="EMBL" id="CP001634">
    <property type="protein sequence ID" value="ACR79147.1"/>
    <property type="molecule type" value="Genomic_DNA"/>
</dbReference>
<evidence type="ECO:0000256" key="3">
    <source>
        <dbReference type="ARBA" id="ARBA00022723"/>
    </source>
</evidence>
<dbReference type="PROSITE" id="PS51918">
    <property type="entry name" value="RADICAL_SAM"/>
    <property type="match status" value="1"/>
</dbReference>
<feature type="domain" description="Radical SAM core" evidence="6">
    <location>
        <begin position="160"/>
        <end position="393"/>
    </location>
</feature>
<dbReference type="SMART" id="SM00729">
    <property type="entry name" value="Elp3"/>
    <property type="match status" value="1"/>
</dbReference>
<dbReference type="Proteomes" id="UP000002382">
    <property type="component" value="Chromosome"/>
</dbReference>
<dbReference type="InterPro" id="IPR034530">
    <property type="entry name" value="HpnP-like"/>
</dbReference>
<dbReference type="Pfam" id="PF13282">
    <property type="entry name" value="DUF4070"/>
    <property type="match status" value="1"/>
</dbReference>
<dbReference type="GO" id="GO:0005829">
    <property type="term" value="C:cytosol"/>
    <property type="evidence" value="ECO:0007669"/>
    <property type="project" value="TreeGrafter"/>
</dbReference>
<dbReference type="SFLD" id="SFLDF00303">
    <property type="entry name" value="hopanoid_C2-methyltransferase"/>
    <property type="match status" value="1"/>
</dbReference>
<dbReference type="InterPro" id="IPR006638">
    <property type="entry name" value="Elp3/MiaA/NifB-like_rSAM"/>
</dbReference>
<dbReference type="InterPro" id="IPR023404">
    <property type="entry name" value="rSAM_horseshoe"/>
</dbReference>
<sequence>MKNILMVYPEYPDTFWGFKHALKFASKRAALPPLGLLTIASYLPDEWNIKLVDMNCERLKEKDVRNSDYVFISAMAVQRESVKDVIRRCNELNVPVIAGGPLFTMEPDHFPNADHFVLGEAEEIMPELVEDIENGKLKRYYASPDFPDITKAPVPRWDLLHLKWYYSMGIQYSRGCPFDCEFCEIGALNGHVPRSKSTEQIIQELQTLYDLGWRRSVFFVDDNFIGKRFDLKRKVLPAIIEWQKAHNYPFTFYTEVSIDLADDDELVNLMTRAGFNRVFVGIETPDKESLKETNKYQNIKHNLEKSVEKLHSSGLEVQGGFIIGFDHDTPSIFKRQFSFIQRTGIVTAMVGMLNAPRGSKLYERMRNEGRLISEFVENNVEISINFIPRMNIKTLISGYQRLMKQLYSPVNYYRRLRKFLSVYKFPNTFRLKKITFIEIKAFLRSLVVIGIFGKERFEYWKLLIWSLFKKRRHFPLVVALAISGYHFRKIAEKISKKKVSLIFEKPFSSGNLAAKM</sequence>
<keyword evidence="3" id="KW-0479">Metal-binding</keyword>
<reference evidence="7 8" key="1">
    <citation type="submission" date="2009-06" db="EMBL/GenBank/DDBJ databases">
        <title>Complete sequence of Thermotogales bacterium TBF 19.5.1.</title>
        <authorList>
            <consortium name="US DOE Joint Genome Institute"/>
            <person name="Lucas S."/>
            <person name="Copeland A."/>
            <person name="Lapidus A."/>
            <person name="Glavina del Rio T."/>
            <person name="Tice H."/>
            <person name="Bruce D."/>
            <person name="Goodwin L."/>
            <person name="Pitluck S."/>
            <person name="Chertkov O."/>
            <person name="Brettin T."/>
            <person name="Detter J.C."/>
            <person name="Han C."/>
            <person name="Schmutz J."/>
            <person name="Larimer F."/>
            <person name="Land M."/>
            <person name="Hauser L."/>
            <person name="Kyrpides N."/>
            <person name="Ovchinnikova G."/>
            <person name="Noll K."/>
        </authorList>
    </citation>
    <scope>NUCLEOTIDE SEQUENCE [LARGE SCALE GENOMIC DNA]</scope>
    <source>
        <strain evidence="8">ATCC BAA-1733 / DSM 21960 / TBF 19.5.1</strain>
    </source>
</reference>
<evidence type="ECO:0000313" key="7">
    <source>
        <dbReference type="EMBL" id="ACR79147.1"/>
    </source>
</evidence>
<evidence type="ECO:0000313" key="8">
    <source>
        <dbReference type="Proteomes" id="UP000002382"/>
    </source>
</evidence>
<dbReference type="SFLD" id="SFLDG01123">
    <property type="entry name" value="methyltransferase_(Class_B)"/>
    <property type="match status" value="1"/>
</dbReference>
<evidence type="ECO:0000256" key="4">
    <source>
        <dbReference type="ARBA" id="ARBA00023004"/>
    </source>
</evidence>
<dbReference type="InterPro" id="IPR034466">
    <property type="entry name" value="Methyltransferase_Class_B"/>
</dbReference>
<dbReference type="Gene3D" id="3.40.50.280">
    <property type="entry name" value="Cobalamin-binding domain"/>
    <property type="match status" value="1"/>
</dbReference>
<comment type="cofactor">
    <cofactor evidence="1">
        <name>[4Fe-4S] cluster</name>
        <dbReference type="ChEBI" id="CHEBI:49883"/>
    </cofactor>
</comment>
<keyword evidence="8" id="KW-1185">Reference proteome</keyword>
<dbReference type="STRING" id="521045.Kole_0422"/>
<dbReference type="HOGENOM" id="CLU_021572_5_0_0"/>
<dbReference type="PANTHER" id="PTHR43409:SF3">
    <property type="entry name" value="HYPOTHETICAL METHYLTRANSFERASE"/>
    <property type="match status" value="1"/>
</dbReference>
<dbReference type="SUPFAM" id="SSF102114">
    <property type="entry name" value="Radical SAM enzymes"/>
    <property type="match status" value="1"/>
</dbReference>
<dbReference type="Pfam" id="PF02310">
    <property type="entry name" value="B12-binding"/>
    <property type="match status" value="1"/>
</dbReference>
<keyword evidence="2" id="KW-0949">S-adenosyl-L-methionine</keyword>
<dbReference type="InterPro" id="IPR007197">
    <property type="entry name" value="rSAM"/>
</dbReference>
<dbReference type="Pfam" id="PF04055">
    <property type="entry name" value="Radical_SAM"/>
    <property type="match status" value="1"/>
</dbReference>
<proteinExistence type="predicted"/>
<name>C5CDX8_KOSOT</name>
<dbReference type="Gene3D" id="3.80.30.20">
    <property type="entry name" value="tm_1862 like domain"/>
    <property type="match status" value="1"/>
</dbReference>
<gene>
    <name evidence="7" type="ordered locus">Kole_0422</name>
</gene>
<dbReference type="KEGG" id="kol:Kole_0422"/>
<evidence type="ECO:0000256" key="1">
    <source>
        <dbReference type="ARBA" id="ARBA00001966"/>
    </source>
</evidence>
<evidence type="ECO:0000259" key="6">
    <source>
        <dbReference type="PROSITE" id="PS51918"/>
    </source>
</evidence>
<dbReference type="CDD" id="cd01335">
    <property type="entry name" value="Radical_SAM"/>
    <property type="match status" value="1"/>
</dbReference>
<dbReference type="PANTHER" id="PTHR43409">
    <property type="entry name" value="ANAEROBIC MAGNESIUM-PROTOPORPHYRIN IX MONOMETHYL ESTER CYCLASE-RELATED"/>
    <property type="match status" value="1"/>
</dbReference>
<dbReference type="GO" id="GO:0003824">
    <property type="term" value="F:catalytic activity"/>
    <property type="evidence" value="ECO:0007669"/>
    <property type="project" value="InterPro"/>
</dbReference>
<keyword evidence="4" id="KW-0408">Iron</keyword>
<keyword evidence="5" id="KW-0411">Iron-sulfur</keyword>
<dbReference type="eggNOG" id="COG1032">
    <property type="taxonomic scope" value="Bacteria"/>
</dbReference>
<reference evidence="7 8" key="2">
    <citation type="journal article" date="2011" name="J. Bacteriol.">
        <title>Genome Sequence of Kosmotoga olearia Strain TBF 19.5.1, a Thermophilic Bacterium with a Wide Growth Temperature Range, Isolated from the Troll B Oil Platform in the North Sea.</title>
        <authorList>
            <person name="Swithers K.S."/>
            <person name="Dipippo J.L."/>
            <person name="Bruce D.C."/>
            <person name="Detter C."/>
            <person name="Tapia R."/>
            <person name="Han S."/>
            <person name="Goodwin L.A."/>
            <person name="Han J."/>
            <person name="Woyke T."/>
            <person name="Pitluck S."/>
            <person name="Pennacchio L."/>
            <person name="Nolan M."/>
            <person name="Mikhailova N."/>
            <person name="Land M.L."/>
            <person name="Nesbo C.L."/>
            <person name="Gogarten J.P."/>
            <person name="Noll K.M."/>
        </authorList>
    </citation>
    <scope>NUCLEOTIDE SEQUENCE [LARGE SCALE GENOMIC DNA]</scope>
    <source>
        <strain evidence="8">ATCC BAA-1733 / DSM 21960 / TBF 19.5.1</strain>
    </source>
</reference>